<evidence type="ECO:0000256" key="5">
    <source>
        <dbReference type="SAM" id="Phobius"/>
    </source>
</evidence>
<keyword evidence="2 5" id="KW-0812">Transmembrane</keyword>
<dbReference type="InterPro" id="IPR050475">
    <property type="entry name" value="Prenyltransferase_related"/>
</dbReference>
<feature type="transmembrane region" description="Helical" evidence="5">
    <location>
        <begin position="202"/>
        <end position="223"/>
    </location>
</feature>
<dbReference type="Gene3D" id="1.10.357.140">
    <property type="entry name" value="UbiA prenyltransferase"/>
    <property type="match status" value="1"/>
</dbReference>
<feature type="transmembrane region" description="Helical" evidence="5">
    <location>
        <begin position="28"/>
        <end position="53"/>
    </location>
</feature>
<dbReference type="Pfam" id="PF01040">
    <property type="entry name" value="UbiA"/>
    <property type="match status" value="1"/>
</dbReference>
<evidence type="ECO:0000313" key="6">
    <source>
        <dbReference type="EMBL" id="KAH8982081.1"/>
    </source>
</evidence>
<dbReference type="AlphaFoldDB" id="A0AAD4Q8Z6"/>
<feature type="transmembrane region" description="Helical" evidence="5">
    <location>
        <begin position="266"/>
        <end position="284"/>
    </location>
</feature>
<evidence type="ECO:0000256" key="4">
    <source>
        <dbReference type="ARBA" id="ARBA00023136"/>
    </source>
</evidence>
<proteinExistence type="predicted"/>
<dbReference type="EMBL" id="JAKELL010000105">
    <property type="protein sequence ID" value="KAH8982081.1"/>
    <property type="molecule type" value="Genomic_DNA"/>
</dbReference>
<comment type="subcellular location">
    <subcellularLocation>
        <location evidence="1">Membrane</location>
        <topology evidence="1">Multi-pass membrane protein</topology>
    </subcellularLocation>
</comment>
<dbReference type="PANTHER" id="PTHR42723">
    <property type="entry name" value="CHLOROPHYLL SYNTHASE"/>
    <property type="match status" value="1"/>
</dbReference>
<protein>
    <submittedName>
        <fullName evidence="6">UbiA prenyltransferase family</fullName>
    </submittedName>
</protein>
<accession>A0AAD4Q8Z6</accession>
<evidence type="ECO:0000256" key="1">
    <source>
        <dbReference type="ARBA" id="ARBA00004141"/>
    </source>
</evidence>
<reference evidence="6" key="1">
    <citation type="submission" date="2022-01" db="EMBL/GenBank/DDBJ databases">
        <title>Comparative genomics reveals a dynamic genome evolution in the ectomycorrhizal milk-cap (Lactarius) mushrooms.</title>
        <authorList>
            <consortium name="DOE Joint Genome Institute"/>
            <person name="Lebreton A."/>
            <person name="Tang N."/>
            <person name="Kuo A."/>
            <person name="LaButti K."/>
            <person name="Drula E."/>
            <person name="Barry K."/>
            <person name="Clum A."/>
            <person name="Lipzen A."/>
            <person name="Mousain D."/>
            <person name="Ng V."/>
            <person name="Wang R."/>
            <person name="Wang X."/>
            <person name="Dai Y."/>
            <person name="Henrissat B."/>
            <person name="Grigoriev I.V."/>
            <person name="Guerin-Laguette A."/>
            <person name="Yu F."/>
            <person name="Martin F.M."/>
        </authorList>
    </citation>
    <scope>NUCLEOTIDE SEQUENCE</scope>
    <source>
        <strain evidence="6">QP</strain>
    </source>
</reference>
<evidence type="ECO:0000313" key="7">
    <source>
        <dbReference type="Proteomes" id="UP001201163"/>
    </source>
</evidence>
<keyword evidence="4 5" id="KW-0472">Membrane</keyword>
<dbReference type="InterPro" id="IPR000537">
    <property type="entry name" value="UbiA_prenyltransferase"/>
</dbReference>
<dbReference type="InterPro" id="IPR044878">
    <property type="entry name" value="UbiA_sf"/>
</dbReference>
<dbReference type="CDD" id="cd13965">
    <property type="entry name" value="PT_UbiA_3"/>
    <property type="match status" value="1"/>
</dbReference>
<dbReference type="Proteomes" id="UP001201163">
    <property type="component" value="Unassembled WGS sequence"/>
</dbReference>
<gene>
    <name evidence="6" type="ORF">EDB92DRAFT_2055578</name>
</gene>
<keyword evidence="7" id="KW-1185">Reference proteome</keyword>
<organism evidence="6 7">
    <name type="scientific">Lactarius akahatsu</name>
    <dbReference type="NCBI Taxonomy" id="416441"/>
    <lineage>
        <taxon>Eukaryota</taxon>
        <taxon>Fungi</taxon>
        <taxon>Dikarya</taxon>
        <taxon>Basidiomycota</taxon>
        <taxon>Agaricomycotina</taxon>
        <taxon>Agaricomycetes</taxon>
        <taxon>Russulales</taxon>
        <taxon>Russulaceae</taxon>
        <taxon>Lactarius</taxon>
    </lineage>
</organism>
<dbReference type="GO" id="GO:0016765">
    <property type="term" value="F:transferase activity, transferring alkyl or aryl (other than methyl) groups"/>
    <property type="evidence" value="ECO:0007669"/>
    <property type="project" value="InterPro"/>
</dbReference>
<keyword evidence="3 5" id="KW-1133">Transmembrane helix</keyword>
<comment type="caution">
    <text evidence="6">The sequence shown here is derived from an EMBL/GenBank/DDBJ whole genome shotgun (WGS) entry which is preliminary data.</text>
</comment>
<evidence type="ECO:0000256" key="3">
    <source>
        <dbReference type="ARBA" id="ARBA00022989"/>
    </source>
</evidence>
<evidence type="ECO:0000256" key="2">
    <source>
        <dbReference type="ARBA" id="ARBA00022692"/>
    </source>
</evidence>
<dbReference type="GO" id="GO:0016020">
    <property type="term" value="C:membrane"/>
    <property type="evidence" value="ECO:0007669"/>
    <property type="project" value="UniProtKB-SubCell"/>
</dbReference>
<feature type="transmembrane region" description="Helical" evidence="5">
    <location>
        <begin position="235"/>
        <end position="254"/>
    </location>
</feature>
<dbReference type="PANTHER" id="PTHR42723:SF1">
    <property type="entry name" value="CHLOROPHYLL SYNTHASE, CHLOROPLASTIC"/>
    <property type="match status" value="1"/>
</dbReference>
<sequence>MAAKPIPYHLHTLFLFTKSDMKTLIPPVTLFAAAAAPSCSIFRLFHIILWLWVHALQLALANQTLPRAIAEDALNHPDRPLPAGRISIHAARVLRWMMIPVCFLLSAAYGPRTALASVGASLFMLAYNEGGGANGHWFIRNALNAVGYAVAEAGATLVACRNECDADSTACAAVALSAGIILTTIHTQDFKDMRGDAATGRVTFPIAYPSLSRAATALFLIAWSWCASRTWRLDQISAATMGVLALFVGVRFVVRTDVRADKISFYWYNVWLCSAYILPAYYRLHLAL</sequence>
<name>A0AAD4Q8Z6_9AGAM</name>